<feature type="transmembrane region" description="Helical" evidence="6">
    <location>
        <begin position="305"/>
        <end position="325"/>
    </location>
</feature>
<protein>
    <submittedName>
        <fullName evidence="8">MFS transporter</fullName>
    </submittedName>
</protein>
<feature type="transmembrane region" description="Helical" evidence="6">
    <location>
        <begin position="25"/>
        <end position="45"/>
    </location>
</feature>
<evidence type="ECO:0000256" key="4">
    <source>
        <dbReference type="ARBA" id="ARBA00022989"/>
    </source>
</evidence>
<gene>
    <name evidence="8" type="ORF">HKW67_03640</name>
</gene>
<dbReference type="EMBL" id="CP053085">
    <property type="protein sequence ID" value="QJR34667.1"/>
    <property type="molecule type" value="Genomic_DNA"/>
</dbReference>
<feature type="transmembrane region" description="Helical" evidence="6">
    <location>
        <begin position="331"/>
        <end position="350"/>
    </location>
</feature>
<keyword evidence="2" id="KW-0813">Transport</keyword>
<feature type="transmembrane region" description="Helical" evidence="6">
    <location>
        <begin position="406"/>
        <end position="425"/>
    </location>
</feature>
<evidence type="ECO:0000256" key="3">
    <source>
        <dbReference type="ARBA" id="ARBA00022692"/>
    </source>
</evidence>
<dbReference type="RefSeq" id="WP_171224095.1">
    <property type="nucleotide sequence ID" value="NZ_CP053085.1"/>
</dbReference>
<dbReference type="Pfam" id="PF07690">
    <property type="entry name" value="MFS_1"/>
    <property type="match status" value="1"/>
</dbReference>
<comment type="subcellular location">
    <subcellularLocation>
        <location evidence="1">Membrane</location>
        <topology evidence="1">Multi-pass membrane protein</topology>
    </subcellularLocation>
</comment>
<dbReference type="SUPFAM" id="SSF103473">
    <property type="entry name" value="MFS general substrate transporter"/>
    <property type="match status" value="1"/>
</dbReference>
<dbReference type="GO" id="GO:0022857">
    <property type="term" value="F:transmembrane transporter activity"/>
    <property type="evidence" value="ECO:0007669"/>
    <property type="project" value="InterPro"/>
</dbReference>
<dbReference type="PROSITE" id="PS50850">
    <property type="entry name" value="MFS"/>
    <property type="match status" value="1"/>
</dbReference>
<dbReference type="CDD" id="cd17328">
    <property type="entry name" value="MFS_spinster_like"/>
    <property type="match status" value="1"/>
</dbReference>
<dbReference type="Gene3D" id="1.20.1250.20">
    <property type="entry name" value="MFS general substrate transporter like domains"/>
    <property type="match status" value="2"/>
</dbReference>
<keyword evidence="5 6" id="KW-0472">Membrane</keyword>
<feature type="transmembrane region" description="Helical" evidence="6">
    <location>
        <begin position="275"/>
        <end position="293"/>
    </location>
</feature>
<feature type="transmembrane region" description="Helical" evidence="6">
    <location>
        <begin position="237"/>
        <end position="263"/>
    </location>
</feature>
<dbReference type="GO" id="GO:0016020">
    <property type="term" value="C:membrane"/>
    <property type="evidence" value="ECO:0007669"/>
    <property type="project" value="UniProtKB-SubCell"/>
</dbReference>
<evidence type="ECO:0000256" key="1">
    <source>
        <dbReference type="ARBA" id="ARBA00004141"/>
    </source>
</evidence>
<feature type="transmembrane region" description="Helical" evidence="6">
    <location>
        <begin position="182"/>
        <end position="202"/>
    </location>
</feature>
<feature type="transmembrane region" description="Helical" evidence="6">
    <location>
        <begin position="152"/>
        <end position="176"/>
    </location>
</feature>
<dbReference type="InterPro" id="IPR044770">
    <property type="entry name" value="MFS_spinster-like"/>
</dbReference>
<feature type="transmembrane region" description="Helical" evidence="6">
    <location>
        <begin position="119"/>
        <end position="140"/>
    </location>
</feature>
<dbReference type="PANTHER" id="PTHR23505">
    <property type="entry name" value="SPINSTER"/>
    <property type="match status" value="1"/>
</dbReference>
<evidence type="ECO:0000256" key="6">
    <source>
        <dbReference type="SAM" id="Phobius"/>
    </source>
</evidence>
<keyword evidence="3 6" id="KW-0812">Transmembrane</keyword>
<name>A0A6M4IMI5_9BACT</name>
<feature type="transmembrane region" description="Helical" evidence="6">
    <location>
        <begin position="93"/>
        <end position="113"/>
    </location>
</feature>
<feature type="transmembrane region" description="Helical" evidence="6">
    <location>
        <begin position="371"/>
        <end position="391"/>
    </location>
</feature>
<dbReference type="Proteomes" id="UP000500938">
    <property type="component" value="Chromosome"/>
</dbReference>
<keyword evidence="9" id="KW-1185">Reference proteome</keyword>
<dbReference type="AlphaFoldDB" id="A0A6M4IMI5"/>
<organism evidence="8 9">
    <name type="scientific">Gemmatimonas groenlandica</name>
    <dbReference type="NCBI Taxonomy" id="2732249"/>
    <lineage>
        <taxon>Bacteria</taxon>
        <taxon>Pseudomonadati</taxon>
        <taxon>Gemmatimonadota</taxon>
        <taxon>Gemmatimonadia</taxon>
        <taxon>Gemmatimonadales</taxon>
        <taxon>Gemmatimonadaceae</taxon>
        <taxon>Gemmatimonas</taxon>
    </lineage>
</organism>
<proteinExistence type="predicted"/>
<reference evidence="8 9" key="1">
    <citation type="submission" date="2020-05" db="EMBL/GenBank/DDBJ databases">
        <title>Complete genome sequence of Gemmatimonas greenlandica TET16.</title>
        <authorList>
            <person name="Zeng Y."/>
        </authorList>
    </citation>
    <scope>NUCLEOTIDE SEQUENCE [LARGE SCALE GENOMIC DNA]</scope>
    <source>
        <strain evidence="8 9">TET16</strain>
    </source>
</reference>
<dbReference type="InterPro" id="IPR036259">
    <property type="entry name" value="MFS_trans_sf"/>
</dbReference>
<evidence type="ECO:0000256" key="5">
    <source>
        <dbReference type="ARBA" id="ARBA00023136"/>
    </source>
</evidence>
<evidence type="ECO:0000313" key="8">
    <source>
        <dbReference type="EMBL" id="QJR34667.1"/>
    </source>
</evidence>
<dbReference type="InterPro" id="IPR020846">
    <property type="entry name" value="MFS_dom"/>
</dbReference>
<evidence type="ECO:0000256" key="2">
    <source>
        <dbReference type="ARBA" id="ARBA00022448"/>
    </source>
</evidence>
<sequence length="436" mass="46419">MATPSTQSPANAPVNPAEQGSRYRYVVLAMLVLAYTFNFLDRQILGILKEPIKKELGLTDTQLGLMGGLAFAMLYSTLAVPIAWLADRASRTWIMTAALGLWSAFTMACGFATGFWSLFLARVGVGFGEAGGVAPAYSLVSDYFPKEQRARALAAYSFGIPVGSALGILFGGLIAASISWRVAFFIVGGAGVLLAPIFKLVVKDPVRGGLDGATAAAPSIAPPFSNVVATVLPKPTFWLLALGAACSSVCGYGVAFWLPSFFIRSLGLTLVQTSWYYGGINLIGGVAGIWLGGAFADRFAKKNRAAYALTPAVCFLVALPFAYAAMNTTSLVWAFVLFLVPTGLNLAWLGPVIGAVQHLAPANMRTTTNSLFLLINNLLGIAVGLWIFGYLSDLLAPRYGTESMRYALYYGAGFYVMASLLLWLASRRLAADWVEA</sequence>
<dbReference type="KEGG" id="ggr:HKW67_03640"/>
<accession>A0A6M4IMI5</accession>
<keyword evidence="4 6" id="KW-1133">Transmembrane helix</keyword>
<dbReference type="InterPro" id="IPR011701">
    <property type="entry name" value="MFS"/>
</dbReference>
<dbReference type="PANTHER" id="PTHR23505:SF79">
    <property type="entry name" value="PROTEIN SPINSTER"/>
    <property type="match status" value="1"/>
</dbReference>
<evidence type="ECO:0000259" key="7">
    <source>
        <dbReference type="PROSITE" id="PS50850"/>
    </source>
</evidence>
<feature type="domain" description="Major facilitator superfamily (MFS) profile" evidence="7">
    <location>
        <begin position="27"/>
        <end position="430"/>
    </location>
</feature>
<evidence type="ECO:0000313" key="9">
    <source>
        <dbReference type="Proteomes" id="UP000500938"/>
    </source>
</evidence>
<feature type="transmembrane region" description="Helical" evidence="6">
    <location>
        <begin position="65"/>
        <end position="86"/>
    </location>
</feature>